<evidence type="ECO:0000259" key="5">
    <source>
        <dbReference type="Pfam" id="PF25917"/>
    </source>
</evidence>
<gene>
    <name evidence="7" type="ORF">EDM56_00265</name>
</gene>
<reference evidence="7 8" key="1">
    <citation type="submission" date="2018-10" db="EMBL/GenBank/DDBJ databases">
        <title>Phylogenomics of Brevibacillus.</title>
        <authorList>
            <person name="Dunlap C."/>
        </authorList>
    </citation>
    <scope>NUCLEOTIDE SEQUENCE [LARGE SCALE GENOMIC DNA]</scope>
    <source>
        <strain evidence="7 8">JCM 15716</strain>
    </source>
</reference>
<protein>
    <submittedName>
        <fullName evidence="7">HlyD family efflux transporter periplasmic adaptor subunit</fullName>
    </submittedName>
</protein>
<dbReference type="PRINTS" id="PR01490">
    <property type="entry name" value="RTXTOXIND"/>
</dbReference>
<dbReference type="Gene3D" id="2.40.50.100">
    <property type="match status" value="1"/>
</dbReference>
<feature type="chain" id="PRO_5038599774" evidence="4">
    <location>
        <begin position="25"/>
        <end position="397"/>
    </location>
</feature>
<organism evidence="7 8">
    <name type="scientific">Brevibacillus fluminis</name>
    <dbReference type="NCBI Taxonomy" id="511487"/>
    <lineage>
        <taxon>Bacteria</taxon>
        <taxon>Bacillati</taxon>
        <taxon>Bacillota</taxon>
        <taxon>Bacilli</taxon>
        <taxon>Bacillales</taxon>
        <taxon>Paenibacillaceae</taxon>
        <taxon>Brevibacillus</taxon>
    </lineage>
</organism>
<evidence type="ECO:0000259" key="6">
    <source>
        <dbReference type="Pfam" id="PF25990"/>
    </source>
</evidence>
<evidence type="ECO:0000256" key="2">
    <source>
        <dbReference type="ARBA" id="ARBA00023054"/>
    </source>
</evidence>
<feature type="domain" description="YknX-like beta-barrel" evidence="6">
    <location>
        <begin position="306"/>
        <end position="386"/>
    </location>
</feature>
<evidence type="ECO:0000256" key="4">
    <source>
        <dbReference type="SAM" id="SignalP"/>
    </source>
</evidence>
<feature type="coiled-coil region" evidence="3">
    <location>
        <begin position="79"/>
        <end position="153"/>
    </location>
</feature>
<keyword evidence="4" id="KW-0732">Signal</keyword>
<dbReference type="Gene3D" id="1.10.287.470">
    <property type="entry name" value="Helix hairpin bin"/>
    <property type="match status" value="2"/>
</dbReference>
<proteinExistence type="predicted"/>
<dbReference type="OrthoDB" id="9778236at2"/>
<dbReference type="EMBL" id="RHHQ01000002">
    <property type="protein sequence ID" value="RNB92682.1"/>
    <property type="molecule type" value="Genomic_DNA"/>
</dbReference>
<dbReference type="PANTHER" id="PTHR32347:SF23">
    <property type="entry name" value="BLL5650 PROTEIN"/>
    <property type="match status" value="1"/>
</dbReference>
<dbReference type="Pfam" id="PF25917">
    <property type="entry name" value="BSH_RND"/>
    <property type="match status" value="1"/>
</dbReference>
<evidence type="ECO:0000313" key="7">
    <source>
        <dbReference type="EMBL" id="RNB92682.1"/>
    </source>
</evidence>
<feature type="domain" description="Multidrug resistance protein MdtA-like barrel-sandwich hybrid" evidence="5">
    <location>
        <begin position="42"/>
        <end position="299"/>
    </location>
</feature>
<dbReference type="InterPro" id="IPR050465">
    <property type="entry name" value="UPF0194_transport"/>
</dbReference>
<dbReference type="PANTHER" id="PTHR32347">
    <property type="entry name" value="EFFLUX SYSTEM COMPONENT YKNX-RELATED"/>
    <property type="match status" value="1"/>
</dbReference>
<keyword evidence="8" id="KW-1185">Reference proteome</keyword>
<comment type="subcellular location">
    <subcellularLocation>
        <location evidence="1">Cell envelope</location>
    </subcellularLocation>
</comment>
<accession>A0A3M8DX58</accession>
<evidence type="ECO:0000256" key="1">
    <source>
        <dbReference type="ARBA" id="ARBA00004196"/>
    </source>
</evidence>
<feature type="signal peptide" evidence="4">
    <location>
        <begin position="1"/>
        <end position="24"/>
    </location>
</feature>
<sequence>MRRTFLTWGIAAAMLALTTGCSFSHNDAAALSGTLEAEELPVVAEVGGTLLKLDVDEGAAVKKNDILAVIDDRSYALTIKEAEAALMQATARLEEAKAGSRNQTLKKGAAQVQQAASSVTVAQARVRQAKANLDRVQDQMSQAQSQLEGAKQTLAYQQSRLQDTNWLFASGAVSKRDLDAQAEVVNQAQTQVNQLTAQLSSTQAQYAAAREDWEAAQATVGTSKAQMDSAQADLDLLQEGSTDYNLKALLAAQLQAQAKLDQAKLQEEKTQVLAPADGSILRKNVTQGELTKAGSTLFTMMKKDQLKVKVYIPEADLSHVQVGQKVAVKVDAYPNEQFPGVIRSIADKAEFTPKNVQTTAERTKMVFAVTVAMESGFDKLRPGMPADVYVTEQVGAK</sequence>
<dbReference type="AlphaFoldDB" id="A0A3M8DX58"/>
<dbReference type="GO" id="GO:0030313">
    <property type="term" value="C:cell envelope"/>
    <property type="evidence" value="ECO:0007669"/>
    <property type="project" value="UniProtKB-SubCell"/>
</dbReference>
<dbReference type="InterPro" id="IPR058636">
    <property type="entry name" value="Beta-barrel_YknX"/>
</dbReference>
<dbReference type="SUPFAM" id="SSF111369">
    <property type="entry name" value="HlyD-like secretion proteins"/>
    <property type="match status" value="2"/>
</dbReference>
<evidence type="ECO:0000256" key="3">
    <source>
        <dbReference type="SAM" id="Coils"/>
    </source>
</evidence>
<keyword evidence="2 3" id="KW-0175">Coiled coil</keyword>
<dbReference type="Gene3D" id="2.40.30.170">
    <property type="match status" value="1"/>
</dbReference>
<dbReference type="InterPro" id="IPR058625">
    <property type="entry name" value="MdtA-like_BSH"/>
</dbReference>
<dbReference type="Proteomes" id="UP000271031">
    <property type="component" value="Unassembled WGS sequence"/>
</dbReference>
<dbReference type="Pfam" id="PF25990">
    <property type="entry name" value="Beta-barrel_YknX"/>
    <property type="match status" value="1"/>
</dbReference>
<dbReference type="PROSITE" id="PS51257">
    <property type="entry name" value="PROKAR_LIPOPROTEIN"/>
    <property type="match status" value="1"/>
</dbReference>
<feature type="coiled-coil region" evidence="3">
    <location>
        <begin position="178"/>
        <end position="212"/>
    </location>
</feature>
<comment type="caution">
    <text evidence="7">The sequence shown here is derived from an EMBL/GenBank/DDBJ whole genome shotgun (WGS) entry which is preliminary data.</text>
</comment>
<evidence type="ECO:0000313" key="8">
    <source>
        <dbReference type="Proteomes" id="UP000271031"/>
    </source>
</evidence>
<name>A0A3M8DX58_9BACL</name>